<evidence type="ECO:0000313" key="2">
    <source>
        <dbReference type="EMBL" id="MPC20808.1"/>
    </source>
</evidence>
<reference evidence="2 3" key="1">
    <citation type="submission" date="2019-05" db="EMBL/GenBank/DDBJ databases">
        <title>Another draft genome of Portunus trituberculatus and its Hox gene families provides insights of decapod evolution.</title>
        <authorList>
            <person name="Jeong J.-H."/>
            <person name="Song I."/>
            <person name="Kim S."/>
            <person name="Choi T."/>
            <person name="Kim D."/>
            <person name="Ryu S."/>
            <person name="Kim W."/>
        </authorList>
    </citation>
    <scope>NUCLEOTIDE SEQUENCE [LARGE SCALE GENOMIC DNA]</scope>
    <source>
        <tissue evidence="2">Muscle</tissue>
    </source>
</reference>
<comment type="caution">
    <text evidence="2">The sequence shown here is derived from an EMBL/GenBank/DDBJ whole genome shotgun (WGS) entry which is preliminary data.</text>
</comment>
<organism evidence="2 3">
    <name type="scientific">Portunus trituberculatus</name>
    <name type="common">Swimming crab</name>
    <name type="synonym">Neptunus trituberculatus</name>
    <dbReference type="NCBI Taxonomy" id="210409"/>
    <lineage>
        <taxon>Eukaryota</taxon>
        <taxon>Metazoa</taxon>
        <taxon>Ecdysozoa</taxon>
        <taxon>Arthropoda</taxon>
        <taxon>Crustacea</taxon>
        <taxon>Multicrustacea</taxon>
        <taxon>Malacostraca</taxon>
        <taxon>Eumalacostraca</taxon>
        <taxon>Eucarida</taxon>
        <taxon>Decapoda</taxon>
        <taxon>Pleocyemata</taxon>
        <taxon>Brachyura</taxon>
        <taxon>Eubrachyura</taxon>
        <taxon>Portunoidea</taxon>
        <taxon>Portunidae</taxon>
        <taxon>Portuninae</taxon>
        <taxon>Portunus</taxon>
    </lineage>
</organism>
<name>A0A5B7DHH6_PORTR</name>
<dbReference type="EMBL" id="VSRR010000912">
    <property type="protein sequence ID" value="MPC20808.1"/>
    <property type="molecule type" value="Genomic_DNA"/>
</dbReference>
<accession>A0A5B7DHH6</accession>
<feature type="region of interest" description="Disordered" evidence="1">
    <location>
        <begin position="1"/>
        <end position="32"/>
    </location>
</feature>
<evidence type="ECO:0000313" key="3">
    <source>
        <dbReference type="Proteomes" id="UP000324222"/>
    </source>
</evidence>
<sequence>MSGNPAIMRRVLHTRTDKALGRQKLAETPQNV</sequence>
<dbReference type="Proteomes" id="UP000324222">
    <property type="component" value="Unassembled WGS sequence"/>
</dbReference>
<proteinExistence type="predicted"/>
<evidence type="ECO:0000256" key="1">
    <source>
        <dbReference type="SAM" id="MobiDB-lite"/>
    </source>
</evidence>
<gene>
    <name evidence="2" type="ORF">E2C01_013766</name>
</gene>
<protein>
    <submittedName>
        <fullName evidence="2">Uncharacterized protein</fullName>
    </submittedName>
</protein>
<dbReference type="AlphaFoldDB" id="A0A5B7DHH6"/>
<keyword evidence="3" id="KW-1185">Reference proteome</keyword>